<evidence type="ECO:0000313" key="2">
    <source>
        <dbReference type="EMBL" id="SKC76073.1"/>
    </source>
</evidence>
<protein>
    <submittedName>
        <fullName evidence="2">Imidazolonepropionase</fullName>
    </submittedName>
</protein>
<dbReference type="AlphaFoldDB" id="A0A1T5LJ96"/>
<evidence type="ECO:0000313" key="3">
    <source>
        <dbReference type="Proteomes" id="UP000190285"/>
    </source>
</evidence>
<evidence type="ECO:0000259" key="1">
    <source>
        <dbReference type="Pfam" id="PF01979"/>
    </source>
</evidence>
<dbReference type="InterPro" id="IPR032466">
    <property type="entry name" value="Metal_Hydrolase"/>
</dbReference>
<gene>
    <name evidence="2" type="ORF">SAMN02194393_02937</name>
</gene>
<dbReference type="InterPro" id="IPR011059">
    <property type="entry name" value="Metal-dep_hydrolase_composite"/>
</dbReference>
<dbReference type="CDD" id="cd01299">
    <property type="entry name" value="Met_dep_hydrolase_A"/>
    <property type="match status" value="1"/>
</dbReference>
<dbReference type="InterPro" id="IPR051781">
    <property type="entry name" value="Metallo-dep_Hydrolase"/>
</dbReference>
<dbReference type="InterPro" id="IPR057744">
    <property type="entry name" value="OTAase-like"/>
</dbReference>
<dbReference type="PANTHER" id="PTHR43135">
    <property type="entry name" value="ALPHA-D-RIBOSE 1-METHYLPHOSPHONATE 5-TRIPHOSPHATE DIPHOSPHATASE"/>
    <property type="match status" value="1"/>
</dbReference>
<dbReference type="STRING" id="36842.SAMN02194393_02937"/>
<dbReference type="SUPFAM" id="SSF51338">
    <property type="entry name" value="Composite domain of metallo-dependent hydrolases"/>
    <property type="match status" value="1"/>
</dbReference>
<organism evidence="2 3">
    <name type="scientific">Maledivibacter halophilus</name>
    <dbReference type="NCBI Taxonomy" id="36842"/>
    <lineage>
        <taxon>Bacteria</taxon>
        <taxon>Bacillati</taxon>
        <taxon>Bacillota</taxon>
        <taxon>Clostridia</taxon>
        <taxon>Peptostreptococcales</taxon>
        <taxon>Caminicellaceae</taxon>
        <taxon>Maledivibacter</taxon>
    </lineage>
</organism>
<dbReference type="Pfam" id="PF01979">
    <property type="entry name" value="Amidohydro_1"/>
    <property type="match status" value="1"/>
</dbReference>
<dbReference type="InterPro" id="IPR006680">
    <property type="entry name" value="Amidohydro-rel"/>
</dbReference>
<dbReference type="RefSeq" id="WP_079492598.1">
    <property type="nucleotide sequence ID" value="NZ_FUZT01000007.1"/>
</dbReference>
<feature type="domain" description="Amidohydrolase-related" evidence="1">
    <location>
        <begin position="56"/>
        <end position="387"/>
    </location>
</feature>
<dbReference type="Gene3D" id="3.20.20.140">
    <property type="entry name" value="Metal-dependent hydrolases"/>
    <property type="match status" value="1"/>
</dbReference>
<dbReference type="GO" id="GO:0016810">
    <property type="term" value="F:hydrolase activity, acting on carbon-nitrogen (but not peptide) bonds"/>
    <property type="evidence" value="ECO:0007669"/>
    <property type="project" value="InterPro"/>
</dbReference>
<proteinExistence type="predicted"/>
<dbReference type="Proteomes" id="UP000190285">
    <property type="component" value="Unassembled WGS sequence"/>
</dbReference>
<accession>A0A1T5LJ96</accession>
<keyword evidence="3" id="KW-1185">Reference proteome</keyword>
<dbReference type="Gene3D" id="2.30.40.10">
    <property type="entry name" value="Urease, subunit C, domain 1"/>
    <property type="match status" value="1"/>
</dbReference>
<name>A0A1T5LJ96_9FIRM</name>
<dbReference type="PANTHER" id="PTHR43135:SF3">
    <property type="entry name" value="ALPHA-D-RIBOSE 1-METHYLPHOSPHONATE 5-TRIPHOSPHATE DIPHOSPHATASE"/>
    <property type="match status" value="1"/>
</dbReference>
<dbReference type="SUPFAM" id="SSF51556">
    <property type="entry name" value="Metallo-dependent hydrolases"/>
    <property type="match status" value="1"/>
</dbReference>
<dbReference type="EMBL" id="FUZT01000007">
    <property type="protein sequence ID" value="SKC76073.1"/>
    <property type="molecule type" value="Genomic_DNA"/>
</dbReference>
<sequence>MKKLIKTKAIIDGNNEKPLYEHYFLLENGLIKAIGNKDDFATGYDDVEIVDLSDYFIMPGLIDCHTHLSIKPELGDQISQLKRDLEINIPVAIENIQKDLLSGVTTLRVMGEEHYLDINIKNKVISGEVIGPDILPSGIGIASSSGHGAGLTTADGIEEIKKLALKNIQQGADHLKLFVTGGVSSTNTSLDMSAYSKEEVSAAVDVADDNGIYTSAHAHGGEGLNLCIECGVRTIEHGTFVSDNQLERMIKKGNWLISTLTILFDDKGVGGKDLNVPSIYEKLLKAREKAKENLENIIKSGVNLAVGTDSMHGMIVKELEYLTEFGATNFRALQSATKSAAEACKVEDKFGTLEEGKIANFICLKENPLNNISALNRVEKIFKDGREIKYKF</sequence>
<reference evidence="3" key="1">
    <citation type="submission" date="2017-02" db="EMBL/GenBank/DDBJ databases">
        <authorList>
            <person name="Varghese N."/>
            <person name="Submissions S."/>
        </authorList>
    </citation>
    <scope>NUCLEOTIDE SEQUENCE [LARGE SCALE GENOMIC DNA]</scope>
    <source>
        <strain evidence="3">M1</strain>
    </source>
</reference>
<dbReference type="OrthoDB" id="9797498at2"/>